<organism evidence="1 2">
    <name type="scientific">Gossypium australe</name>
    <dbReference type="NCBI Taxonomy" id="47621"/>
    <lineage>
        <taxon>Eukaryota</taxon>
        <taxon>Viridiplantae</taxon>
        <taxon>Streptophyta</taxon>
        <taxon>Embryophyta</taxon>
        <taxon>Tracheophyta</taxon>
        <taxon>Spermatophyta</taxon>
        <taxon>Magnoliopsida</taxon>
        <taxon>eudicotyledons</taxon>
        <taxon>Gunneridae</taxon>
        <taxon>Pentapetalae</taxon>
        <taxon>rosids</taxon>
        <taxon>malvids</taxon>
        <taxon>Malvales</taxon>
        <taxon>Malvaceae</taxon>
        <taxon>Malvoideae</taxon>
        <taxon>Gossypium</taxon>
    </lineage>
</organism>
<proteinExistence type="predicted"/>
<dbReference type="OrthoDB" id="999895at2759"/>
<dbReference type="EMBL" id="SMMG02000001">
    <property type="protein sequence ID" value="KAA3487205.1"/>
    <property type="molecule type" value="Genomic_DNA"/>
</dbReference>
<comment type="caution">
    <text evidence="1">The sequence shown here is derived from an EMBL/GenBank/DDBJ whole genome shotgun (WGS) entry which is preliminary data.</text>
</comment>
<accession>A0A5B6X2J6</accession>
<protein>
    <submittedName>
        <fullName evidence="1">Uncharacterized protein</fullName>
    </submittedName>
</protein>
<gene>
    <name evidence="1" type="ORF">EPI10_031044</name>
</gene>
<sequence>MEDCPIKNGDGKKRLSIRGLGNLQAIRRLQHMLKKFCPQIVFFMEMKLNYYRMERCYCRCGFQNGR</sequence>
<dbReference type="AlphaFoldDB" id="A0A5B6X2J6"/>
<evidence type="ECO:0000313" key="2">
    <source>
        <dbReference type="Proteomes" id="UP000325315"/>
    </source>
</evidence>
<evidence type="ECO:0000313" key="1">
    <source>
        <dbReference type="EMBL" id="KAA3487205.1"/>
    </source>
</evidence>
<name>A0A5B6X2J6_9ROSI</name>
<keyword evidence="2" id="KW-1185">Reference proteome</keyword>
<dbReference type="Proteomes" id="UP000325315">
    <property type="component" value="Unassembled WGS sequence"/>
</dbReference>
<reference evidence="2" key="1">
    <citation type="journal article" date="2019" name="Plant Biotechnol. J.">
        <title>Genome sequencing of the Australian wild diploid species Gossypium australe highlights disease resistance and delayed gland morphogenesis.</title>
        <authorList>
            <person name="Cai Y."/>
            <person name="Cai X."/>
            <person name="Wang Q."/>
            <person name="Wang P."/>
            <person name="Zhang Y."/>
            <person name="Cai C."/>
            <person name="Xu Y."/>
            <person name="Wang K."/>
            <person name="Zhou Z."/>
            <person name="Wang C."/>
            <person name="Geng S."/>
            <person name="Li B."/>
            <person name="Dong Q."/>
            <person name="Hou Y."/>
            <person name="Wang H."/>
            <person name="Ai P."/>
            <person name="Liu Z."/>
            <person name="Yi F."/>
            <person name="Sun M."/>
            <person name="An G."/>
            <person name="Cheng J."/>
            <person name="Zhang Y."/>
            <person name="Shi Q."/>
            <person name="Xie Y."/>
            <person name="Shi X."/>
            <person name="Chang Y."/>
            <person name="Huang F."/>
            <person name="Chen Y."/>
            <person name="Hong S."/>
            <person name="Mi L."/>
            <person name="Sun Q."/>
            <person name="Zhang L."/>
            <person name="Zhou B."/>
            <person name="Peng R."/>
            <person name="Zhang X."/>
            <person name="Liu F."/>
        </authorList>
    </citation>
    <scope>NUCLEOTIDE SEQUENCE [LARGE SCALE GENOMIC DNA]</scope>
    <source>
        <strain evidence="2">cv. PA1801</strain>
    </source>
</reference>